<dbReference type="Proteomes" id="UP001479520">
    <property type="component" value="Chromosome"/>
</dbReference>
<accession>A0ABZ2XJW8</accession>
<dbReference type="EMBL" id="CP151406">
    <property type="protein sequence ID" value="WZJ22915.1"/>
    <property type="molecule type" value="Genomic_DNA"/>
</dbReference>
<evidence type="ECO:0000313" key="2">
    <source>
        <dbReference type="Proteomes" id="UP001479520"/>
    </source>
</evidence>
<name>A0ABZ2XJW8_9RHOO</name>
<gene>
    <name evidence="1" type="ORF">AADV58_07155</name>
</gene>
<organism evidence="1 2">
    <name type="scientific">Azonexus hydrophilus</name>
    <dbReference type="NCBI Taxonomy" id="418702"/>
    <lineage>
        <taxon>Bacteria</taxon>
        <taxon>Pseudomonadati</taxon>
        <taxon>Pseudomonadota</taxon>
        <taxon>Betaproteobacteria</taxon>
        <taxon>Rhodocyclales</taxon>
        <taxon>Azonexaceae</taxon>
        <taxon>Azonexus</taxon>
    </lineage>
</organism>
<sequence>MDKQMETAQLLARFKLQVKRSLGETVDLERLTREPAYARQRLNEVEDAADDEDLLIMVLRLRDLLLPVARDTEVIAAPEAKPVEAVQRTAETRSYMRGARAW</sequence>
<protein>
    <submittedName>
        <fullName evidence="1">Uncharacterized protein</fullName>
    </submittedName>
</protein>
<keyword evidence="2" id="KW-1185">Reference proteome</keyword>
<dbReference type="RefSeq" id="WP_051295522.1">
    <property type="nucleotide sequence ID" value="NZ_CP151406.1"/>
</dbReference>
<evidence type="ECO:0000313" key="1">
    <source>
        <dbReference type="EMBL" id="WZJ22915.1"/>
    </source>
</evidence>
<reference evidence="1 2" key="1">
    <citation type="submission" date="2024-04" db="EMBL/GenBank/DDBJ databases">
        <title>Dissimilatory iodate-reducing microorganisms contribute to the enrichment of iodine in groundwater.</title>
        <authorList>
            <person name="Jiang Z."/>
        </authorList>
    </citation>
    <scope>NUCLEOTIDE SEQUENCE [LARGE SCALE GENOMIC DNA]</scope>
    <source>
        <strain evidence="1 2">NCP973</strain>
    </source>
</reference>
<proteinExistence type="predicted"/>